<comment type="caution">
    <text evidence="1">Lacks conserved residue(s) required for the propagation of feature annotation.</text>
</comment>
<dbReference type="PANTHER" id="PTHR30270:SF0">
    <property type="entry name" value="THIAMINE-MONOPHOSPHATE KINASE"/>
    <property type="match status" value="1"/>
</dbReference>
<dbReference type="HAMAP" id="MF_02128">
    <property type="entry name" value="TMP_kinase"/>
    <property type="match status" value="1"/>
</dbReference>
<comment type="miscellaneous">
    <text evidence="1">Reaction mechanism of ThiL seems to utilize a direct, inline transfer of the gamma-phosphate of ATP to TMP rather than a phosphorylated enzyme intermediate.</text>
</comment>
<evidence type="ECO:0000313" key="3">
    <source>
        <dbReference type="EMBL" id="RKW69663.1"/>
    </source>
</evidence>
<keyword evidence="4" id="KW-1185">Reference proteome</keyword>
<feature type="binding site" evidence="1">
    <location>
        <position position="96"/>
    </location>
    <ligand>
        <name>Mg(2+)</name>
        <dbReference type="ChEBI" id="CHEBI:18420"/>
        <label>4</label>
    </ligand>
</feature>
<feature type="binding site" evidence="1">
    <location>
        <begin position="182"/>
        <end position="183"/>
    </location>
    <ligand>
        <name>ATP</name>
        <dbReference type="ChEBI" id="CHEBI:30616"/>
    </ligand>
</feature>
<proteinExistence type="inferred from homology"/>
<keyword evidence="1" id="KW-0547">Nucleotide-binding</keyword>
<feature type="binding site" evidence="1">
    <location>
        <position position="332"/>
    </location>
    <ligand>
        <name>substrate</name>
    </ligand>
</feature>
<feature type="binding site" evidence="1">
    <location>
        <position position="98"/>
    </location>
    <ligand>
        <name>Mg(2+)</name>
        <dbReference type="ChEBI" id="CHEBI:18420"/>
        <label>2</label>
    </ligand>
</feature>
<dbReference type="Proteomes" id="UP000273119">
    <property type="component" value="Unassembled WGS sequence"/>
</dbReference>
<dbReference type="InterPro" id="IPR016188">
    <property type="entry name" value="PurM-like_N"/>
</dbReference>
<dbReference type="Gene3D" id="3.30.1330.10">
    <property type="entry name" value="PurM-like, N-terminal domain"/>
    <property type="match status" value="1"/>
</dbReference>
<keyword evidence="1" id="KW-0067">ATP-binding</keyword>
<dbReference type="InterPro" id="IPR006283">
    <property type="entry name" value="ThiL-like"/>
</dbReference>
<feature type="binding site" evidence="1">
    <location>
        <position position="280"/>
    </location>
    <ligand>
        <name>ATP</name>
        <dbReference type="ChEBI" id="CHEBI:30616"/>
    </ligand>
</feature>
<protein>
    <recommendedName>
        <fullName evidence="1">Thiamine-monophosphate kinase</fullName>
        <shortName evidence="1">TMP kinase</shortName>
        <shortName evidence="1">Thiamine-phosphate kinase</shortName>
        <ecNumber evidence="1">2.7.4.16</ecNumber>
    </recommendedName>
</protein>
<feature type="binding site" evidence="1">
    <location>
        <position position="207"/>
    </location>
    <ligand>
        <name>ATP</name>
        <dbReference type="ChEBI" id="CHEBI:30616"/>
    </ligand>
</feature>
<accession>A0A496PGQ6</accession>
<feature type="binding site" evidence="1">
    <location>
        <position position="105"/>
    </location>
    <ligand>
        <name>substrate</name>
    </ligand>
</feature>
<comment type="similarity">
    <text evidence="1">Belongs to the thiamine-monophosphate kinase family.</text>
</comment>
<comment type="catalytic activity">
    <reaction evidence="1">
        <text>thiamine phosphate + ATP = thiamine diphosphate + ADP</text>
        <dbReference type="Rhea" id="RHEA:15913"/>
        <dbReference type="ChEBI" id="CHEBI:30616"/>
        <dbReference type="ChEBI" id="CHEBI:37575"/>
        <dbReference type="ChEBI" id="CHEBI:58937"/>
        <dbReference type="ChEBI" id="CHEBI:456216"/>
        <dbReference type="EC" id="2.7.4.16"/>
    </reaction>
</comment>
<dbReference type="UniPathway" id="UPA00060">
    <property type="reaction ID" value="UER00142"/>
</dbReference>
<comment type="pathway">
    <text evidence="1">Cofactor biosynthesis; thiamine diphosphate biosynthesis; thiamine diphosphate from thiamine phosphate: step 1/1.</text>
</comment>
<dbReference type="CDD" id="cd02194">
    <property type="entry name" value="ThiL"/>
    <property type="match status" value="1"/>
</dbReference>
<name>A0A496PGQ6_9MICC</name>
<dbReference type="AlphaFoldDB" id="A0A496PGQ6"/>
<keyword evidence="1" id="KW-0784">Thiamine biosynthesis</keyword>
<evidence type="ECO:0000313" key="4">
    <source>
        <dbReference type="Proteomes" id="UP000273119"/>
    </source>
</evidence>
<feature type="domain" description="PurM-like N-terminal" evidence="2">
    <location>
        <begin position="80"/>
        <end position="198"/>
    </location>
</feature>
<dbReference type="EMBL" id="QQXL01000007">
    <property type="protein sequence ID" value="RKW69663.1"/>
    <property type="molecule type" value="Genomic_DNA"/>
</dbReference>
<dbReference type="GO" id="GO:0005524">
    <property type="term" value="F:ATP binding"/>
    <property type="evidence" value="ECO:0007669"/>
    <property type="project" value="UniProtKB-UniRule"/>
</dbReference>
<feature type="binding site" evidence="1">
    <location>
        <position position="82"/>
    </location>
    <ligand>
        <name>Mg(2+)</name>
        <dbReference type="ChEBI" id="CHEBI:18420"/>
        <label>3</label>
    </ligand>
</feature>
<dbReference type="GO" id="GO:0009228">
    <property type="term" value="P:thiamine biosynthetic process"/>
    <property type="evidence" value="ECO:0007669"/>
    <property type="project" value="UniProtKB-KW"/>
</dbReference>
<dbReference type="PANTHER" id="PTHR30270">
    <property type="entry name" value="THIAMINE-MONOPHOSPHATE KINASE"/>
    <property type="match status" value="1"/>
</dbReference>
<keyword evidence="1" id="KW-0479">Metal-binding</keyword>
<feature type="binding site" evidence="1">
    <location>
        <position position="82"/>
    </location>
    <ligand>
        <name>Mg(2+)</name>
        <dbReference type="ChEBI" id="CHEBI:18420"/>
        <label>4</label>
    </ligand>
</feature>
<feature type="binding site" evidence="1">
    <location>
        <position position="278"/>
    </location>
    <ligand>
        <name>Mg(2+)</name>
        <dbReference type="ChEBI" id="CHEBI:18420"/>
        <label>3</label>
    </ligand>
</feature>
<feature type="binding site" evidence="1">
    <location>
        <position position="375"/>
    </location>
    <ligand>
        <name>substrate</name>
    </ligand>
</feature>
<keyword evidence="1 3" id="KW-0418">Kinase</keyword>
<dbReference type="EC" id="2.7.4.16" evidence="1"/>
<comment type="caution">
    <text evidence="3">The sequence shown here is derived from an EMBL/GenBank/DDBJ whole genome shotgun (WGS) entry which is preliminary data.</text>
</comment>
<gene>
    <name evidence="1 3" type="primary">thiL</name>
    <name evidence="3" type="ORF">DWQ67_11210</name>
</gene>
<keyword evidence="1 3" id="KW-0808">Transferase</keyword>
<feature type="binding site" evidence="1">
    <location>
        <position position="132"/>
    </location>
    <ligand>
        <name>Mg(2+)</name>
        <dbReference type="ChEBI" id="CHEBI:18420"/>
        <label>3</label>
    </ligand>
</feature>
<dbReference type="Pfam" id="PF00586">
    <property type="entry name" value="AIRS"/>
    <property type="match status" value="1"/>
</dbReference>
<dbReference type="InterPro" id="IPR036676">
    <property type="entry name" value="PurM-like_C_sf"/>
</dbReference>
<feature type="binding site" evidence="1">
    <location>
        <position position="132"/>
    </location>
    <ligand>
        <name>Mg(2+)</name>
        <dbReference type="ChEBI" id="CHEBI:18420"/>
        <label>2</label>
    </ligand>
</feature>
<dbReference type="Gene3D" id="3.90.650.10">
    <property type="entry name" value="PurM-like C-terminal domain"/>
    <property type="match status" value="1"/>
</dbReference>
<sequence length="379" mass="39299">MAPVLFQARRWLPGTALAWDDGCVSTPDSPEQPPAPAGTVAEASESRIIEILLASYPQAAPAAAETHAHAAGSGVLLGMGDDAALLRFPGGRVLTTVDSLVEGQDFLREWPCGYRTTGRDVGFKSTAQNVSDINAMGGRSVGALVALSLPRDVELAWVQGYAQGVSDAARVLGADGFGIVGGDLSLAGEVTATMTVLGSPGEAVVTRSGAKAGDRIVVAGHHLGRADAALSLLNSTEPQDRVETWGDLERRVAEAMFRPLPPLSVGPEACRVLTSLMDVSDGLLRDASRIAAASGVALRLDPAAIDEEGARLSGWAGRHAGDAVRRVLLGGEDHLLLGTCPPHGPLPDGFRELGTVTDGQGVWLGERSLDAARGFDHFS</sequence>
<dbReference type="NCBIfam" id="TIGR01379">
    <property type="entry name" value="thiL"/>
    <property type="match status" value="1"/>
</dbReference>
<organism evidence="3 4">
    <name type="scientific">Galactobacter caseinivorans</name>
    <dbReference type="NCBI Taxonomy" id="2676123"/>
    <lineage>
        <taxon>Bacteria</taxon>
        <taxon>Bacillati</taxon>
        <taxon>Actinomycetota</taxon>
        <taxon>Actinomycetes</taxon>
        <taxon>Micrococcales</taxon>
        <taxon>Micrococcaceae</taxon>
        <taxon>Galactobacter</taxon>
    </lineage>
</organism>
<dbReference type="SUPFAM" id="SSF55326">
    <property type="entry name" value="PurM N-terminal domain-like"/>
    <property type="match status" value="1"/>
</dbReference>
<evidence type="ECO:0000256" key="1">
    <source>
        <dbReference type="HAMAP-Rule" id="MF_02128"/>
    </source>
</evidence>
<feature type="binding site" evidence="1">
    <location>
        <position position="98"/>
    </location>
    <ligand>
        <name>Mg(2+)</name>
        <dbReference type="ChEBI" id="CHEBI:18420"/>
        <label>1</label>
    </ligand>
</feature>
<dbReference type="GO" id="GO:0009030">
    <property type="term" value="F:thiamine-phosphate kinase activity"/>
    <property type="evidence" value="ECO:0007669"/>
    <property type="project" value="UniProtKB-UniRule"/>
</dbReference>
<feature type="binding site" evidence="1">
    <location>
        <position position="183"/>
    </location>
    <ligand>
        <name>Mg(2+)</name>
        <dbReference type="ChEBI" id="CHEBI:18420"/>
        <label>1</label>
    </ligand>
</feature>
<dbReference type="GO" id="GO:0009229">
    <property type="term" value="P:thiamine diphosphate biosynthetic process"/>
    <property type="evidence" value="ECO:0007669"/>
    <property type="project" value="UniProtKB-UniRule"/>
</dbReference>
<reference evidence="3 4" key="1">
    <citation type="submission" date="2018-07" db="EMBL/GenBank/DDBJ databases">
        <title>Arthrobacter sp. nov., isolated from raw cow's milk with high bacterial count.</title>
        <authorList>
            <person name="Hahne J."/>
            <person name="Isele D."/>
            <person name="Lipski A."/>
        </authorList>
    </citation>
    <scope>NUCLEOTIDE SEQUENCE [LARGE SCALE GENOMIC DNA]</scope>
    <source>
        <strain evidence="3 4">JZ R-183</strain>
    </source>
</reference>
<comment type="function">
    <text evidence="1">Catalyzes the ATP-dependent phosphorylation of thiamine-monophosphate (TMP) to form thiamine-pyrophosphate (TPP), the active form of vitamin B1.</text>
</comment>
<keyword evidence="1" id="KW-0460">Magnesium</keyword>
<dbReference type="SUPFAM" id="SSF56042">
    <property type="entry name" value="PurM C-terminal domain-like"/>
    <property type="match status" value="1"/>
</dbReference>
<dbReference type="GO" id="GO:0000287">
    <property type="term" value="F:magnesium ion binding"/>
    <property type="evidence" value="ECO:0007669"/>
    <property type="project" value="UniProtKB-UniRule"/>
</dbReference>
<evidence type="ECO:0000259" key="2">
    <source>
        <dbReference type="Pfam" id="PF00586"/>
    </source>
</evidence>
<dbReference type="InterPro" id="IPR036921">
    <property type="entry name" value="PurM-like_N_sf"/>
</dbReference>
<feature type="binding site" evidence="1">
    <location>
        <position position="281"/>
    </location>
    <ligand>
        <name>Mg(2+)</name>
        <dbReference type="ChEBI" id="CHEBI:18420"/>
        <label>5</label>
    </ligand>
</feature>
<feature type="binding site" evidence="1">
    <location>
        <position position="132"/>
    </location>
    <ligand>
        <name>Mg(2+)</name>
        <dbReference type="ChEBI" id="CHEBI:18420"/>
        <label>4</label>
    </ligand>
</feature>